<dbReference type="InterPro" id="IPR036378">
    <property type="entry name" value="FAS1_dom_sf"/>
</dbReference>
<name>A0A6T8Q0Q5_9CHLO</name>
<accession>A0A6T8Q0Q5</accession>
<proteinExistence type="predicted"/>
<sequence>MLLRPLRAMQCMMAVACCATMLLSAGAAPAALATAWDTIRASPDLSIFTALLGRYPHLQLALSNPAFKGTVFPFTDAGYLRARGLGSVRQAMQYISIRNDIEPLMYERDGSSRRFYWQMMQCHIVPNTTIPNTAAAWKQQAAKQEGIATLSVDNKMYIHKAGPSVLINIGQPPDDYADIKPAPGTVLRSVKVNTKVWVHVMNWPIDPGMAPPDHFSGLDDLAGTGAGHWAPLVNASSYRSMLFPDSWPAFLMPKLTLFMPSAEALSAHITGTLKTTDAALLANTTALDALVGAHIVPGHRLWAWDLMDIAMAFNNTGKPFLSQWSSPIPWLQTAAGASLSVTTDLTRPFLVLPSGRRVQVNNFIDTGGNDLGCYGCDDYSGVLHVVDRVLL</sequence>
<feature type="chain" id="PRO_5035585073" description="FAS1 domain-containing protein" evidence="1">
    <location>
        <begin position="34"/>
        <end position="391"/>
    </location>
</feature>
<dbReference type="EMBL" id="HBFB01005395">
    <property type="protein sequence ID" value="CAD8668360.1"/>
    <property type="molecule type" value="Transcribed_RNA"/>
</dbReference>
<feature type="signal peptide" evidence="1">
    <location>
        <begin position="1"/>
        <end position="33"/>
    </location>
</feature>
<evidence type="ECO:0000313" key="3">
    <source>
        <dbReference type="EMBL" id="CAD8668359.1"/>
    </source>
</evidence>
<dbReference type="AlphaFoldDB" id="A0A6T8Q0Q5"/>
<protein>
    <recommendedName>
        <fullName evidence="2">FAS1 domain-containing protein</fullName>
    </recommendedName>
</protein>
<organism evidence="3">
    <name type="scientific">Chlamydomonas leiostraca</name>
    <dbReference type="NCBI Taxonomy" id="1034604"/>
    <lineage>
        <taxon>Eukaryota</taxon>
        <taxon>Viridiplantae</taxon>
        <taxon>Chlorophyta</taxon>
        <taxon>core chlorophytes</taxon>
        <taxon>Chlorophyceae</taxon>
        <taxon>CS clade</taxon>
        <taxon>Chlamydomonadales</taxon>
        <taxon>Chlamydomonadaceae</taxon>
        <taxon>Chlamydomonas</taxon>
    </lineage>
</organism>
<evidence type="ECO:0000256" key="1">
    <source>
        <dbReference type="SAM" id="SignalP"/>
    </source>
</evidence>
<evidence type="ECO:0000259" key="2">
    <source>
        <dbReference type="Pfam" id="PF02469"/>
    </source>
</evidence>
<evidence type="ECO:0000313" key="4">
    <source>
        <dbReference type="EMBL" id="CAD8668360.1"/>
    </source>
</evidence>
<gene>
    <name evidence="3" type="ORF">CLEI1391_LOCUS3022</name>
    <name evidence="4" type="ORF">CLEI1391_LOCUS3023</name>
</gene>
<dbReference type="EMBL" id="HBFB01005394">
    <property type="protein sequence ID" value="CAD8668359.1"/>
    <property type="molecule type" value="Transcribed_RNA"/>
</dbReference>
<dbReference type="Gene3D" id="2.30.180.10">
    <property type="entry name" value="FAS1 domain"/>
    <property type="match status" value="1"/>
</dbReference>
<dbReference type="Pfam" id="PF02469">
    <property type="entry name" value="Fasciclin"/>
    <property type="match status" value="1"/>
</dbReference>
<keyword evidence="1" id="KW-0732">Signal</keyword>
<feature type="domain" description="FAS1" evidence="2">
    <location>
        <begin position="254"/>
        <end position="391"/>
    </location>
</feature>
<dbReference type="SUPFAM" id="SSF82153">
    <property type="entry name" value="FAS1 domain"/>
    <property type="match status" value="1"/>
</dbReference>
<reference evidence="3" key="1">
    <citation type="submission" date="2021-01" db="EMBL/GenBank/DDBJ databases">
        <authorList>
            <person name="Corre E."/>
            <person name="Pelletier E."/>
            <person name="Niang G."/>
            <person name="Scheremetjew M."/>
            <person name="Finn R."/>
            <person name="Kale V."/>
            <person name="Holt S."/>
            <person name="Cochrane G."/>
            <person name="Meng A."/>
            <person name="Brown T."/>
            <person name="Cohen L."/>
        </authorList>
    </citation>
    <scope>NUCLEOTIDE SEQUENCE</scope>
    <source>
        <strain evidence="3">SAG 11-49</strain>
    </source>
</reference>
<dbReference type="InterPro" id="IPR000782">
    <property type="entry name" value="FAS1_domain"/>
</dbReference>